<evidence type="ECO:0008006" key="3">
    <source>
        <dbReference type="Google" id="ProtNLM"/>
    </source>
</evidence>
<accession>A0A1Y2CY83</accession>
<reference evidence="1 2" key="1">
    <citation type="submission" date="2016-07" db="EMBL/GenBank/DDBJ databases">
        <title>Pervasive Adenine N6-methylation of Active Genes in Fungi.</title>
        <authorList>
            <consortium name="DOE Joint Genome Institute"/>
            <person name="Mondo S.J."/>
            <person name="Dannebaum R.O."/>
            <person name="Kuo R.C."/>
            <person name="Labutti K."/>
            <person name="Haridas S."/>
            <person name="Kuo A."/>
            <person name="Salamov A."/>
            <person name="Ahrendt S.R."/>
            <person name="Lipzen A."/>
            <person name="Sullivan W."/>
            <person name="Andreopoulos W.B."/>
            <person name="Clum A."/>
            <person name="Lindquist E."/>
            <person name="Daum C."/>
            <person name="Ramamoorthy G.K."/>
            <person name="Gryganskyi A."/>
            <person name="Culley D."/>
            <person name="Magnuson J.K."/>
            <person name="James T.Y."/>
            <person name="O'Malley M.A."/>
            <person name="Stajich J.E."/>
            <person name="Spatafora J.W."/>
            <person name="Visel A."/>
            <person name="Grigoriev I.V."/>
        </authorList>
    </citation>
    <scope>NUCLEOTIDE SEQUENCE [LARGE SCALE GENOMIC DNA]</scope>
    <source>
        <strain evidence="1 2">JEL800</strain>
    </source>
</reference>
<evidence type="ECO:0000313" key="2">
    <source>
        <dbReference type="Proteomes" id="UP000193642"/>
    </source>
</evidence>
<dbReference type="Proteomes" id="UP000193642">
    <property type="component" value="Unassembled WGS sequence"/>
</dbReference>
<proteinExistence type="predicted"/>
<organism evidence="1 2">
    <name type="scientific">Rhizoclosmatium globosum</name>
    <dbReference type="NCBI Taxonomy" id="329046"/>
    <lineage>
        <taxon>Eukaryota</taxon>
        <taxon>Fungi</taxon>
        <taxon>Fungi incertae sedis</taxon>
        <taxon>Chytridiomycota</taxon>
        <taxon>Chytridiomycota incertae sedis</taxon>
        <taxon>Chytridiomycetes</taxon>
        <taxon>Chytridiales</taxon>
        <taxon>Chytriomycetaceae</taxon>
        <taxon>Rhizoclosmatium</taxon>
    </lineage>
</organism>
<name>A0A1Y2CY83_9FUNG</name>
<dbReference type="OrthoDB" id="2126220at2759"/>
<dbReference type="AlphaFoldDB" id="A0A1Y2CY83"/>
<gene>
    <name evidence="1" type="ORF">BCR33DRAFT_404578</name>
</gene>
<evidence type="ECO:0000313" key="1">
    <source>
        <dbReference type="EMBL" id="ORY51983.1"/>
    </source>
</evidence>
<dbReference type="EMBL" id="MCGO01000004">
    <property type="protein sequence ID" value="ORY51983.1"/>
    <property type="molecule type" value="Genomic_DNA"/>
</dbReference>
<sequence>MGTPELWHCIRAVARAATLSIRQTVPVSRRGLASIAATGESGSSPAISTSPTGLPRLSSGQAALLSRLRRGESVYFTGKAGAGKTEVLRRFIDECKNDPARRYATEVTVRPFLLSFFSFHKLTHSVLENRLQRVLPPPM</sequence>
<comment type="caution">
    <text evidence="1">The sequence shown here is derived from an EMBL/GenBank/DDBJ whole genome shotgun (WGS) entry which is preliminary data.</text>
</comment>
<protein>
    <recommendedName>
        <fullName evidence="3">Orc1-like AAA ATPase domain-containing protein</fullName>
    </recommendedName>
</protein>
<keyword evidence="2" id="KW-1185">Reference proteome</keyword>